<evidence type="ECO:0000256" key="4">
    <source>
        <dbReference type="SAM" id="MobiDB-lite"/>
    </source>
</evidence>
<evidence type="ECO:0000313" key="6">
    <source>
        <dbReference type="EMBL" id="HIR57296.1"/>
    </source>
</evidence>
<dbReference type="PANTHER" id="PTHR43280">
    <property type="entry name" value="ARAC-FAMILY TRANSCRIPTIONAL REGULATOR"/>
    <property type="match status" value="1"/>
</dbReference>
<dbReference type="SMART" id="SM00342">
    <property type="entry name" value="HTH_ARAC"/>
    <property type="match status" value="1"/>
</dbReference>
<evidence type="ECO:0000256" key="3">
    <source>
        <dbReference type="ARBA" id="ARBA00023163"/>
    </source>
</evidence>
<dbReference type="InterPro" id="IPR018060">
    <property type="entry name" value="HTH_AraC"/>
</dbReference>
<proteinExistence type="predicted"/>
<dbReference type="PANTHER" id="PTHR43280:SF2">
    <property type="entry name" value="HTH-TYPE TRANSCRIPTIONAL REGULATOR EXSA"/>
    <property type="match status" value="1"/>
</dbReference>
<comment type="caution">
    <text evidence="6">The sequence shown here is derived from an EMBL/GenBank/DDBJ whole genome shotgun (WGS) entry which is preliminary data.</text>
</comment>
<dbReference type="InterPro" id="IPR009057">
    <property type="entry name" value="Homeodomain-like_sf"/>
</dbReference>
<evidence type="ECO:0000259" key="5">
    <source>
        <dbReference type="PROSITE" id="PS01124"/>
    </source>
</evidence>
<organism evidence="6 7">
    <name type="scientific">Candidatus Gallacutalibacter pullicola</name>
    <dbReference type="NCBI Taxonomy" id="2840830"/>
    <lineage>
        <taxon>Bacteria</taxon>
        <taxon>Bacillati</taxon>
        <taxon>Bacillota</taxon>
        <taxon>Clostridia</taxon>
        <taxon>Eubacteriales</taxon>
        <taxon>Candidatus Gallacutalibacter</taxon>
    </lineage>
</organism>
<evidence type="ECO:0000256" key="2">
    <source>
        <dbReference type="ARBA" id="ARBA00023125"/>
    </source>
</evidence>
<dbReference type="Gene3D" id="1.10.10.60">
    <property type="entry name" value="Homeodomain-like"/>
    <property type="match status" value="2"/>
</dbReference>
<dbReference type="Proteomes" id="UP000886785">
    <property type="component" value="Unassembled WGS sequence"/>
</dbReference>
<dbReference type="InterPro" id="IPR018062">
    <property type="entry name" value="HTH_AraC-typ_CS"/>
</dbReference>
<feature type="region of interest" description="Disordered" evidence="4">
    <location>
        <begin position="760"/>
        <end position="780"/>
    </location>
</feature>
<keyword evidence="1" id="KW-0805">Transcription regulation</keyword>
<dbReference type="EMBL" id="DVHF01000076">
    <property type="protein sequence ID" value="HIR57296.1"/>
    <property type="molecule type" value="Genomic_DNA"/>
</dbReference>
<feature type="compositionally biased region" description="Basic and acidic residues" evidence="4">
    <location>
        <begin position="250"/>
        <end position="260"/>
    </location>
</feature>
<dbReference type="PROSITE" id="PS00041">
    <property type="entry name" value="HTH_ARAC_FAMILY_1"/>
    <property type="match status" value="1"/>
</dbReference>
<feature type="region of interest" description="Disordered" evidence="4">
    <location>
        <begin position="244"/>
        <end position="265"/>
    </location>
</feature>
<sequence>MKYFLKIFLSLLLCILMPSIVLTAIAGKNYESVYEENMAASQLNRLKLVDNTNSIILQRLDQDASRMASTEAFSELGNLTSFARLLKTESYPSKIFPVYAEMDNTIRNNGLIASMYVYVDSADYVITSSEGVMKLEDFADRRWLDFYGELMDRSAVARLFPSHTIRSSYPNSEYAEQMHDHGRSCLTYICPITPYNSTFWGAIVFNIYEDELQALYDSEDQTGEIAIFNMDEVVLSTTKPLEDFPQEDLQEARQEARGDDDSNGYQISGGRGSRTLYSWYSSGNGLSYLGIQDVSTLSAQNTSFQVVLNMVLAALIAVGSLGAFFLSRRLYQPIGKLYKEVTANNPELDLSGEKDAVSGLSKAFEELLREERRLFSTNNREKLLEAAFRRLLSGEYDPEDADMRRLLPDSCTTCVVVEEDLPPLEEGSAPAEDEVSADGGRQRLLIHMCCEALAERGITASGYRQEYGIAALLLSTEDPIEVWQESMEEALCKVQEEFRNAFGISITVAVSDSGLERTESGRAYRHARRLLPYRFIKGNGKILYYRDFSEDPVYYSAADALHGIAVYLEKGQSEKLSKALSDLFADLSERKCLGYSNVMQILNQLVSDLVQYTMRSHIRMTEFFEDESQIYHQLWTKQTLSDVQDWLIPIYNSVMEYQSNQGSNMRYANQAMEYAKQNFSEGITIDSIAQQLGISYSYLRRVFKAATGQNLVDYLNTLRLDQAKKLLLETDLTIREISAQCGYNHERSFSRAFLQSEKMTPGKFREANRPLSRDKGSSPP</sequence>
<dbReference type="AlphaFoldDB" id="A0A9D1DQT7"/>
<keyword evidence="3" id="KW-0804">Transcription</keyword>
<dbReference type="SUPFAM" id="SSF46689">
    <property type="entry name" value="Homeodomain-like"/>
    <property type="match status" value="2"/>
</dbReference>
<feature type="domain" description="HTH araC/xylS-type" evidence="5">
    <location>
        <begin position="669"/>
        <end position="767"/>
    </location>
</feature>
<keyword evidence="2" id="KW-0238">DNA-binding</keyword>
<accession>A0A9D1DQT7</accession>
<dbReference type="PROSITE" id="PS01124">
    <property type="entry name" value="HTH_ARAC_FAMILY_2"/>
    <property type="match status" value="1"/>
</dbReference>
<dbReference type="Pfam" id="PF12833">
    <property type="entry name" value="HTH_18"/>
    <property type="match status" value="1"/>
</dbReference>
<reference evidence="6" key="1">
    <citation type="submission" date="2020-10" db="EMBL/GenBank/DDBJ databases">
        <authorList>
            <person name="Gilroy R."/>
        </authorList>
    </citation>
    <scope>NUCLEOTIDE SEQUENCE</scope>
    <source>
        <strain evidence="6">ChiSjej1B19-7085</strain>
    </source>
</reference>
<evidence type="ECO:0000313" key="7">
    <source>
        <dbReference type="Proteomes" id="UP000886785"/>
    </source>
</evidence>
<dbReference type="GO" id="GO:0003700">
    <property type="term" value="F:DNA-binding transcription factor activity"/>
    <property type="evidence" value="ECO:0007669"/>
    <property type="project" value="InterPro"/>
</dbReference>
<feature type="compositionally biased region" description="Basic and acidic residues" evidence="4">
    <location>
        <begin position="763"/>
        <end position="780"/>
    </location>
</feature>
<name>A0A9D1DQT7_9FIRM</name>
<dbReference type="GO" id="GO:0043565">
    <property type="term" value="F:sequence-specific DNA binding"/>
    <property type="evidence" value="ECO:0007669"/>
    <property type="project" value="InterPro"/>
</dbReference>
<protein>
    <submittedName>
        <fullName evidence="6">AraC family transcriptional regulator</fullName>
    </submittedName>
</protein>
<evidence type="ECO:0000256" key="1">
    <source>
        <dbReference type="ARBA" id="ARBA00023015"/>
    </source>
</evidence>
<reference evidence="6" key="2">
    <citation type="journal article" date="2021" name="PeerJ">
        <title>Extensive microbial diversity within the chicken gut microbiome revealed by metagenomics and culture.</title>
        <authorList>
            <person name="Gilroy R."/>
            <person name="Ravi A."/>
            <person name="Getino M."/>
            <person name="Pursley I."/>
            <person name="Horton D.L."/>
            <person name="Alikhan N.F."/>
            <person name="Baker D."/>
            <person name="Gharbi K."/>
            <person name="Hall N."/>
            <person name="Watson M."/>
            <person name="Adriaenssens E.M."/>
            <person name="Foster-Nyarko E."/>
            <person name="Jarju S."/>
            <person name="Secka A."/>
            <person name="Antonio M."/>
            <person name="Oren A."/>
            <person name="Chaudhuri R.R."/>
            <person name="La Ragione R."/>
            <person name="Hildebrand F."/>
            <person name="Pallen M.J."/>
        </authorList>
    </citation>
    <scope>NUCLEOTIDE SEQUENCE</scope>
    <source>
        <strain evidence="6">ChiSjej1B19-7085</strain>
    </source>
</reference>
<gene>
    <name evidence="6" type="ORF">IAA54_06480</name>
</gene>